<dbReference type="PROSITE" id="PS51671">
    <property type="entry name" value="ACT"/>
    <property type="match status" value="1"/>
</dbReference>
<evidence type="ECO:0000313" key="2">
    <source>
        <dbReference type="EMBL" id="CEG11676.1"/>
    </source>
</evidence>
<dbReference type="AlphaFoldDB" id="A0A098E842"/>
<dbReference type="InterPro" id="IPR011006">
    <property type="entry name" value="CheY-like_superfamily"/>
</dbReference>
<name>A0A098E842_9ZZZZ</name>
<dbReference type="InterPro" id="IPR015832">
    <property type="entry name" value="UCP006363_ACT"/>
</dbReference>
<dbReference type="InterPro" id="IPR040537">
    <property type="entry name" value="DUF5612"/>
</dbReference>
<dbReference type="Gene3D" id="3.40.50.10550">
    <property type="entry name" value="Hypothetical protein af1403, domain 2"/>
    <property type="match status" value="1"/>
</dbReference>
<dbReference type="InterPro" id="IPR045865">
    <property type="entry name" value="ACT-like_dom_sf"/>
</dbReference>
<feature type="domain" description="ACT" evidence="1">
    <location>
        <begin position="6"/>
        <end position="83"/>
    </location>
</feature>
<reference evidence="2" key="1">
    <citation type="submission" date="2014-09" db="EMBL/GenBank/DDBJ databases">
        <authorList>
            <person name="Probst J Alexander"/>
        </authorList>
    </citation>
    <scope>NUCLEOTIDE SEQUENCE</scope>
</reference>
<proteinExistence type="predicted"/>
<dbReference type="SUPFAM" id="SSF52172">
    <property type="entry name" value="CheY-like"/>
    <property type="match status" value="1"/>
</dbReference>
<gene>
    <name evidence="2" type="ORF">MSIBF_A1600007</name>
</gene>
<organism evidence="2">
    <name type="scientific">groundwater metagenome</name>
    <dbReference type="NCBI Taxonomy" id="717931"/>
    <lineage>
        <taxon>unclassified sequences</taxon>
        <taxon>metagenomes</taxon>
        <taxon>ecological metagenomes</taxon>
    </lineage>
</organism>
<evidence type="ECO:0000259" key="1">
    <source>
        <dbReference type="PROSITE" id="PS51671"/>
    </source>
</evidence>
<dbReference type="EMBL" id="CCXY01000069">
    <property type="protein sequence ID" value="CEG11676.1"/>
    <property type="molecule type" value="Genomic_DNA"/>
</dbReference>
<dbReference type="SUPFAM" id="SSF55021">
    <property type="entry name" value="ACT-like"/>
    <property type="match status" value="1"/>
</dbReference>
<accession>A0A098E842</accession>
<protein>
    <recommendedName>
        <fullName evidence="1">ACT domain-containing protein</fullName>
    </recommendedName>
</protein>
<dbReference type="Pfam" id="PF18462">
    <property type="entry name" value="DUF5612"/>
    <property type="match status" value="1"/>
</dbReference>
<dbReference type="PIRSF" id="PIRSF006363">
    <property type="entry name" value="UCP006363_ACT"/>
    <property type="match status" value="1"/>
</dbReference>
<sequence>MTNKIALWIEPKNVVGALRKIAEKIAEFNGNIVYIEQFERAGRMRLYMELEIEDKQKPDEKFENLITRLKELDVALSVENVSSFNEIYGKRIIVIGGGAQVAAVANGAISEADRHNIRGERISVDTIPVIGEHEIAEAVRGVARLPRAKTLILAGSLMGGEISKAVEEVKRYGIKVICLNMAGSVPDHADLVVTDPIQAGVMAVMDIASTAKFTIDKLKSKKRVF</sequence>
<dbReference type="Gene3D" id="3.30.70.260">
    <property type="match status" value="1"/>
</dbReference>
<dbReference type="InterPro" id="IPR002912">
    <property type="entry name" value="ACT_dom"/>
</dbReference>